<name>A0A117E204_ASPNG</name>
<feature type="signal peptide" evidence="2">
    <location>
        <begin position="1"/>
        <end position="23"/>
    </location>
</feature>
<dbReference type="OMA" id="ATSSDMC"/>
<evidence type="ECO:0000313" key="5">
    <source>
        <dbReference type="Proteomes" id="UP000068243"/>
    </source>
</evidence>
<feature type="chain" id="PRO_5007147854" evidence="2">
    <location>
        <begin position="24"/>
        <end position="285"/>
    </location>
</feature>
<feature type="transmembrane region" description="Helical" evidence="1">
    <location>
        <begin position="264"/>
        <end position="284"/>
    </location>
</feature>
<dbReference type="EMBL" id="BCMY01000014">
    <property type="protein sequence ID" value="GAQ44858.1"/>
    <property type="molecule type" value="Genomic_DNA"/>
</dbReference>
<dbReference type="Pfam" id="PF23584">
    <property type="entry name" value="DUF7136"/>
    <property type="match status" value="1"/>
</dbReference>
<organism evidence="4 5">
    <name type="scientific">Aspergillus niger</name>
    <dbReference type="NCBI Taxonomy" id="5061"/>
    <lineage>
        <taxon>Eukaryota</taxon>
        <taxon>Fungi</taxon>
        <taxon>Dikarya</taxon>
        <taxon>Ascomycota</taxon>
        <taxon>Pezizomycotina</taxon>
        <taxon>Eurotiomycetes</taxon>
        <taxon>Eurotiomycetidae</taxon>
        <taxon>Eurotiales</taxon>
        <taxon>Aspergillaceae</taxon>
        <taxon>Aspergillus</taxon>
        <taxon>Aspergillus subgen. Circumdati</taxon>
    </lineage>
</organism>
<dbReference type="VEuPathDB" id="FungiDB:An12g06130"/>
<proteinExistence type="predicted"/>
<evidence type="ECO:0000313" key="4">
    <source>
        <dbReference type="EMBL" id="GAQ44858.1"/>
    </source>
</evidence>
<evidence type="ECO:0000259" key="3">
    <source>
        <dbReference type="Pfam" id="PF23584"/>
    </source>
</evidence>
<dbReference type="AlphaFoldDB" id="A0A117E204"/>
<keyword evidence="1" id="KW-0812">Transmembrane</keyword>
<keyword evidence="1" id="KW-0472">Membrane</keyword>
<dbReference type="Proteomes" id="UP000068243">
    <property type="component" value="Unassembled WGS sequence"/>
</dbReference>
<evidence type="ECO:0000256" key="1">
    <source>
        <dbReference type="SAM" id="Phobius"/>
    </source>
</evidence>
<dbReference type="OrthoDB" id="4490227at2759"/>
<dbReference type="VEuPathDB" id="FungiDB:ATCC64974_36410"/>
<comment type="caution">
    <text evidence="4">The sequence shown here is derived from an EMBL/GenBank/DDBJ whole genome shotgun (WGS) entry which is preliminary data.</text>
</comment>
<dbReference type="VEuPathDB" id="FungiDB:M747DRAFT_300029"/>
<protein>
    <submittedName>
        <fullName evidence="4">Similar to An12g06130</fullName>
    </submittedName>
</protein>
<evidence type="ECO:0000256" key="2">
    <source>
        <dbReference type="SAM" id="SignalP"/>
    </source>
</evidence>
<gene>
    <name evidence="4" type="ORF">ABL_07519</name>
</gene>
<feature type="domain" description="DUF7136" evidence="3">
    <location>
        <begin position="28"/>
        <end position="250"/>
    </location>
</feature>
<reference evidence="5" key="1">
    <citation type="journal article" date="2016" name="Genome Announc.">
        <title>Draft genome sequence of Aspergillus niger strain An76.</title>
        <authorList>
            <person name="Gong W."/>
            <person name="Cheng Z."/>
            <person name="Zhang H."/>
            <person name="Liu L."/>
            <person name="Gao P."/>
            <person name="Wang L."/>
        </authorList>
    </citation>
    <scope>NUCLEOTIDE SEQUENCE [LARGE SCALE GENOMIC DNA]</scope>
    <source>
        <strain evidence="5">An76</strain>
    </source>
</reference>
<keyword evidence="2" id="KW-0732">Signal</keyword>
<keyword evidence="1" id="KW-1133">Transmembrane helix</keyword>
<sequence>MNRRRFLAWAVLVLNSIIAMGDGAPDISSGIFEVDLIFPRNETYTPQALMPIVFALQNPSLASTLGATIYWGLREGNNWSAPGSITDGGFELFKLNSTSSGPHLATSFVNTLAYPDGSWTFAWTLEVTNCSQAERPDCLQSESQNCSLAYNPNKVISLNNAIVFNVSQSGQTPSLEAATSSDMCGTMEAFAFNVTSAGDTEEVCGFLGPSPTINPCATTVNASAASSIWAEATAFACDPRERSAYPNVTCPTSSSRSNAARHSGMVAVSTLLTLLTMVTALIHLG</sequence>
<accession>A0A117E204</accession>
<dbReference type="InterPro" id="IPR055560">
    <property type="entry name" value="DUF7136"/>
</dbReference>
<dbReference type="VEuPathDB" id="FungiDB:ASPNIDRAFT2_1143177"/>